<dbReference type="PANTHER" id="PTHR12110">
    <property type="entry name" value="HYDROXYPYRUVATE ISOMERASE"/>
    <property type="match status" value="1"/>
</dbReference>
<dbReference type="Proteomes" id="UP000245489">
    <property type="component" value="Unassembled WGS sequence"/>
</dbReference>
<evidence type="ECO:0000259" key="1">
    <source>
        <dbReference type="Pfam" id="PF01261"/>
    </source>
</evidence>
<dbReference type="EMBL" id="QGGO01000023">
    <property type="protein sequence ID" value="PWK21629.1"/>
    <property type="molecule type" value="Genomic_DNA"/>
</dbReference>
<dbReference type="RefSeq" id="WP_109744337.1">
    <property type="nucleotide sequence ID" value="NZ_QGGO01000023.1"/>
</dbReference>
<dbReference type="OrthoDB" id="1121759at2"/>
<dbReference type="Pfam" id="PF01261">
    <property type="entry name" value="AP_endonuc_2"/>
    <property type="match status" value="1"/>
</dbReference>
<sequence>MNNIKYSHMNHWKNIPYQRIDNFREFYYEDKTNSAYYTDWDRILRYQKALGFNGIELAPWDFPEMLPLFGSAKAFKDFANERGVEVSGVFHLIDKAHDRTHHKQTFEDGKQAIDLLVEFGGTQLNAAPINNYHGLGPLSRDQIKAAAEIITEVGKYATDKGVQIGIHNEFFLAINKENHREYLELTDPRYVHYCLDTAQVALLGEDMVKFYDDYHDRICTFHLKDTATPNLPDEIRYSKDIEIVDDGTRWFWEPGEGVLDFKGLYELMKKHQFKGWVTVETDGTPDLLASMALTRYYIDSELSTIYS</sequence>
<evidence type="ECO:0000313" key="2">
    <source>
        <dbReference type="EMBL" id="PWK21629.1"/>
    </source>
</evidence>
<accession>A0A316DWR9</accession>
<organism evidence="2 3">
    <name type="scientific">Arcicella aurantiaca</name>
    <dbReference type="NCBI Taxonomy" id="591202"/>
    <lineage>
        <taxon>Bacteria</taxon>
        <taxon>Pseudomonadati</taxon>
        <taxon>Bacteroidota</taxon>
        <taxon>Cytophagia</taxon>
        <taxon>Cytophagales</taxon>
        <taxon>Flectobacillaceae</taxon>
        <taxon>Arcicella</taxon>
    </lineage>
</organism>
<keyword evidence="3" id="KW-1185">Reference proteome</keyword>
<name>A0A316DWR9_9BACT</name>
<comment type="caution">
    <text evidence="2">The sequence shown here is derived from an EMBL/GenBank/DDBJ whole genome shotgun (WGS) entry which is preliminary data.</text>
</comment>
<dbReference type="InterPro" id="IPR036237">
    <property type="entry name" value="Xyl_isomerase-like_sf"/>
</dbReference>
<dbReference type="SUPFAM" id="SSF51658">
    <property type="entry name" value="Xylose isomerase-like"/>
    <property type="match status" value="1"/>
</dbReference>
<gene>
    <name evidence="2" type="ORF">LV89_03655</name>
</gene>
<proteinExistence type="predicted"/>
<dbReference type="PANTHER" id="PTHR12110:SF41">
    <property type="entry name" value="INOSOSE DEHYDRATASE"/>
    <property type="match status" value="1"/>
</dbReference>
<dbReference type="Gene3D" id="3.20.20.150">
    <property type="entry name" value="Divalent-metal-dependent TIM barrel enzymes"/>
    <property type="match status" value="1"/>
</dbReference>
<protein>
    <submittedName>
        <fullName evidence="2">Inosose dehydratase</fullName>
    </submittedName>
</protein>
<feature type="domain" description="Xylose isomerase-like TIM barrel" evidence="1">
    <location>
        <begin position="48"/>
        <end position="283"/>
    </location>
</feature>
<dbReference type="AlphaFoldDB" id="A0A316DWR9"/>
<evidence type="ECO:0000313" key="3">
    <source>
        <dbReference type="Proteomes" id="UP000245489"/>
    </source>
</evidence>
<reference evidence="2 3" key="1">
    <citation type="submission" date="2018-05" db="EMBL/GenBank/DDBJ databases">
        <title>Genomic Encyclopedia of Archaeal and Bacterial Type Strains, Phase II (KMG-II): from individual species to whole genera.</title>
        <authorList>
            <person name="Goeker M."/>
        </authorList>
    </citation>
    <scope>NUCLEOTIDE SEQUENCE [LARGE SCALE GENOMIC DNA]</scope>
    <source>
        <strain evidence="2 3">DSM 22214</strain>
    </source>
</reference>
<dbReference type="InterPro" id="IPR013022">
    <property type="entry name" value="Xyl_isomerase-like_TIM-brl"/>
</dbReference>
<dbReference type="InterPro" id="IPR050312">
    <property type="entry name" value="IolE/XylAMocC-like"/>
</dbReference>